<dbReference type="EMBL" id="JAMXMC010000010">
    <property type="protein sequence ID" value="MCO5978429.1"/>
    <property type="molecule type" value="Genomic_DNA"/>
</dbReference>
<keyword evidence="8" id="KW-0969">Cilium</keyword>
<dbReference type="InterPro" id="IPR010810">
    <property type="entry name" value="Flagellin_hook_IN_motif"/>
</dbReference>
<evidence type="ECO:0000256" key="3">
    <source>
        <dbReference type="ARBA" id="ARBA00023054"/>
    </source>
</evidence>
<dbReference type="PANTHER" id="PTHR30288:SF0">
    <property type="entry name" value="FLAGELLAR HOOK-ASSOCIATED PROTEIN 2"/>
    <property type="match status" value="1"/>
</dbReference>
<comment type="function">
    <text evidence="5">Required for morphogenesis and for the elongation of the flagellar filament by facilitating polymerization of the flagellin monomers at the tip of growing filament. Forms a capping structure, which prevents flagellin subunits (transported through the central channel of the flagellum) from leaking out without polymerization at the distal end.</text>
</comment>
<evidence type="ECO:0000256" key="1">
    <source>
        <dbReference type="ARBA" id="ARBA00009764"/>
    </source>
</evidence>
<dbReference type="Proteomes" id="UP001204851">
    <property type="component" value="Unassembled WGS sequence"/>
</dbReference>
<protein>
    <recommendedName>
        <fullName evidence="5">Flagellar hook-associated protein 2</fullName>
        <shortName evidence="5">HAP2</shortName>
    </recommendedName>
    <alternativeName>
        <fullName evidence="5">Flagellar cap protein</fullName>
    </alternativeName>
</protein>
<dbReference type="InterPro" id="IPR010809">
    <property type="entry name" value="FliD_C"/>
</dbReference>
<dbReference type="Pfam" id="PF07195">
    <property type="entry name" value="FliD_C"/>
    <property type="match status" value="1"/>
</dbReference>
<feature type="domain" description="Flagellar hook-associated protein 2 C-terminal" evidence="7">
    <location>
        <begin position="239"/>
        <end position="469"/>
    </location>
</feature>
<keyword evidence="5" id="KW-0964">Secreted</keyword>
<keyword evidence="8" id="KW-0966">Cell projection</keyword>
<keyword evidence="4 5" id="KW-0975">Bacterial flagellum</keyword>
<dbReference type="PANTHER" id="PTHR30288">
    <property type="entry name" value="FLAGELLAR CAP/ASSEMBLY PROTEIN FLID"/>
    <property type="match status" value="1"/>
</dbReference>
<dbReference type="InterPro" id="IPR003481">
    <property type="entry name" value="FliD_N"/>
</dbReference>
<evidence type="ECO:0000313" key="8">
    <source>
        <dbReference type="EMBL" id="MCO5978429.1"/>
    </source>
</evidence>
<dbReference type="RefSeq" id="WP_252771035.1">
    <property type="nucleotide sequence ID" value="NZ_JAMXMC010000010.1"/>
</dbReference>
<comment type="subunit">
    <text evidence="2 5">Homopentamer.</text>
</comment>
<sequence length="486" mass="49959">MSSIAPISSLGIGSGLDSESIISALLSVEHKPIDILASEQSTMKTQVSSVGKLMSLTSAMRDAAQALTDPTLWKTKSFTSSDTTVITGSVATGGASGNYNISVQGLASAQTITSSAFGSSSSALNEGKLTIQLGNWAGSSFTAKDGSSAVDIDITGDTSLSAIRDKINAAGAGVTASIVNDASGARLSIRSTETGQDNGFKITASETTDDGNPTTGLSALAYDPSQPTLTSAMSLNKAAANAQATINGIQVESASNTFDNVADGLTFTVGKVSSSDVAVTVGDDTASMETAVKSFITAFNSLASYIKDQTKYVPSTTKGQPGTGGPLQGDRTTISLLNQLRGIINTTSTASGSYQHLSDLGISMGTDGTLSLKSSTLETALANPAEVAKALATDGATSAVSGFMDRFRDLGNEVTDATDGSLTLRQNGLNDAISHNQERQDQLNDRLSSYETRLRAQYQALDTQMASLTALNTYVTQQMSSLIKSG</sequence>
<comment type="similarity">
    <text evidence="1 5">Belongs to the FliD family.</text>
</comment>
<evidence type="ECO:0000259" key="6">
    <source>
        <dbReference type="Pfam" id="PF02465"/>
    </source>
</evidence>
<accession>A0ABT1BQC9</accession>
<evidence type="ECO:0000256" key="2">
    <source>
        <dbReference type="ARBA" id="ARBA00011255"/>
    </source>
</evidence>
<evidence type="ECO:0000256" key="5">
    <source>
        <dbReference type="RuleBase" id="RU362066"/>
    </source>
</evidence>
<dbReference type="Pfam" id="PF02465">
    <property type="entry name" value="FliD_N"/>
    <property type="match status" value="1"/>
</dbReference>
<comment type="subcellular location">
    <subcellularLocation>
        <location evidence="5">Secreted</location>
    </subcellularLocation>
    <subcellularLocation>
        <location evidence="5">Bacterial flagellum</location>
    </subcellularLocation>
</comment>
<keyword evidence="9" id="KW-1185">Reference proteome</keyword>
<keyword evidence="3" id="KW-0175">Coiled coil</keyword>
<evidence type="ECO:0000313" key="9">
    <source>
        <dbReference type="Proteomes" id="UP001204851"/>
    </source>
</evidence>
<dbReference type="InterPro" id="IPR040026">
    <property type="entry name" value="FliD"/>
</dbReference>
<dbReference type="Pfam" id="PF07196">
    <property type="entry name" value="Flagellin_IN"/>
    <property type="match status" value="1"/>
</dbReference>
<evidence type="ECO:0000256" key="4">
    <source>
        <dbReference type="ARBA" id="ARBA00023143"/>
    </source>
</evidence>
<evidence type="ECO:0000259" key="7">
    <source>
        <dbReference type="Pfam" id="PF07195"/>
    </source>
</evidence>
<name>A0ABT1BQC9_9BURK</name>
<organism evidence="8 9">
    <name type="scientific">Ideonella oryzae</name>
    <dbReference type="NCBI Taxonomy" id="2937441"/>
    <lineage>
        <taxon>Bacteria</taxon>
        <taxon>Pseudomonadati</taxon>
        <taxon>Pseudomonadota</taxon>
        <taxon>Betaproteobacteria</taxon>
        <taxon>Burkholderiales</taxon>
        <taxon>Sphaerotilaceae</taxon>
        <taxon>Ideonella</taxon>
    </lineage>
</organism>
<comment type="caution">
    <text evidence="8">The sequence shown here is derived from an EMBL/GenBank/DDBJ whole genome shotgun (WGS) entry which is preliminary data.</text>
</comment>
<reference evidence="8 9" key="1">
    <citation type="submission" date="2022-06" db="EMBL/GenBank/DDBJ databases">
        <title>Ideonella sp. NS12-5 Genome sequencing and assembly.</title>
        <authorList>
            <person name="Jung Y."/>
        </authorList>
    </citation>
    <scope>NUCLEOTIDE SEQUENCE [LARGE SCALE GENOMIC DNA]</scope>
    <source>
        <strain evidence="8 9">NS12-5</strain>
    </source>
</reference>
<feature type="domain" description="Flagellar hook-associated protein 2 N-terminal" evidence="6">
    <location>
        <begin position="14"/>
        <end position="110"/>
    </location>
</feature>
<keyword evidence="8" id="KW-0282">Flagellum</keyword>
<proteinExistence type="inferred from homology"/>
<gene>
    <name evidence="8" type="primary">fliD</name>
    <name evidence="8" type="ORF">M0L44_17155</name>
</gene>